<dbReference type="InterPro" id="IPR001647">
    <property type="entry name" value="HTH_TetR"/>
</dbReference>
<dbReference type="Proteomes" id="UP000579523">
    <property type="component" value="Unassembled WGS sequence"/>
</dbReference>
<protein>
    <submittedName>
        <fullName evidence="6">AcrR family transcriptional regulator</fullName>
    </submittedName>
</protein>
<dbReference type="InterPro" id="IPR036271">
    <property type="entry name" value="Tet_transcr_reg_TetR-rel_C_sf"/>
</dbReference>
<dbReference type="Gene3D" id="1.10.357.10">
    <property type="entry name" value="Tetracycline Repressor, domain 2"/>
    <property type="match status" value="1"/>
</dbReference>
<dbReference type="SUPFAM" id="SSF46689">
    <property type="entry name" value="Homeodomain-like"/>
    <property type="match status" value="1"/>
</dbReference>
<dbReference type="InterPro" id="IPR009057">
    <property type="entry name" value="Homeodomain-like_sf"/>
</dbReference>
<keyword evidence="7" id="KW-1185">Reference proteome</keyword>
<evidence type="ECO:0000313" key="7">
    <source>
        <dbReference type="Proteomes" id="UP000579523"/>
    </source>
</evidence>
<evidence type="ECO:0000259" key="5">
    <source>
        <dbReference type="Pfam" id="PF21993"/>
    </source>
</evidence>
<reference evidence="6 7" key="1">
    <citation type="submission" date="2020-08" db="EMBL/GenBank/DDBJ databases">
        <title>Genomic Encyclopedia of Type Strains, Phase III (KMG-III): the genomes of soil and plant-associated and newly described type strains.</title>
        <authorList>
            <person name="Whitman W."/>
        </authorList>
    </citation>
    <scope>NUCLEOTIDE SEQUENCE [LARGE SCALE GENOMIC DNA]</scope>
    <source>
        <strain evidence="6 7">CECT 3273</strain>
    </source>
</reference>
<feature type="domain" description="Transcriptional regulator LmrA/YxaF-like C-terminal" evidence="5">
    <location>
        <begin position="87"/>
        <end position="184"/>
    </location>
</feature>
<comment type="caution">
    <text evidence="6">The sequence shown here is derived from an EMBL/GenBank/DDBJ whole genome shotgun (WGS) entry which is preliminary data.</text>
</comment>
<keyword evidence="2" id="KW-0238">DNA-binding</keyword>
<dbReference type="PANTHER" id="PTHR47506:SF3">
    <property type="entry name" value="HTH-TYPE TRANSCRIPTIONAL REGULATOR LMRA"/>
    <property type="match status" value="1"/>
</dbReference>
<dbReference type="Pfam" id="PF21993">
    <property type="entry name" value="TetR_C_13_2"/>
    <property type="match status" value="1"/>
</dbReference>
<keyword evidence="3" id="KW-0804">Transcription</keyword>
<dbReference type="RefSeq" id="WP_184825669.1">
    <property type="nucleotide sequence ID" value="NZ_BMTI01000009.1"/>
</dbReference>
<keyword evidence="1" id="KW-0805">Transcription regulation</keyword>
<proteinExistence type="predicted"/>
<dbReference type="SUPFAM" id="SSF48498">
    <property type="entry name" value="Tetracyclin repressor-like, C-terminal domain"/>
    <property type="match status" value="1"/>
</dbReference>
<feature type="domain" description="HTH tetR-type" evidence="4">
    <location>
        <begin position="16"/>
        <end position="59"/>
    </location>
</feature>
<organism evidence="6 7">
    <name type="scientific">Streptomyces griseomycini</name>
    <dbReference type="NCBI Taxonomy" id="66895"/>
    <lineage>
        <taxon>Bacteria</taxon>
        <taxon>Bacillati</taxon>
        <taxon>Actinomycetota</taxon>
        <taxon>Actinomycetes</taxon>
        <taxon>Kitasatosporales</taxon>
        <taxon>Streptomycetaceae</taxon>
        <taxon>Streptomyces</taxon>
    </lineage>
</organism>
<evidence type="ECO:0000256" key="2">
    <source>
        <dbReference type="ARBA" id="ARBA00023125"/>
    </source>
</evidence>
<evidence type="ECO:0000313" key="6">
    <source>
        <dbReference type="EMBL" id="MBB4901294.1"/>
    </source>
</evidence>
<gene>
    <name evidence="6" type="ORF">FHS37_005381</name>
</gene>
<dbReference type="AlphaFoldDB" id="A0A7W7PU32"/>
<dbReference type="EMBL" id="JACHJI010000010">
    <property type="protein sequence ID" value="MBB4901294.1"/>
    <property type="molecule type" value="Genomic_DNA"/>
</dbReference>
<name>A0A7W7PU32_9ACTN</name>
<dbReference type="GO" id="GO:0003677">
    <property type="term" value="F:DNA binding"/>
    <property type="evidence" value="ECO:0007669"/>
    <property type="project" value="UniProtKB-KW"/>
</dbReference>
<dbReference type="Pfam" id="PF00440">
    <property type="entry name" value="TetR_N"/>
    <property type="match status" value="1"/>
</dbReference>
<accession>A0A7W7PU32</accession>
<dbReference type="PANTHER" id="PTHR47506">
    <property type="entry name" value="TRANSCRIPTIONAL REGULATORY PROTEIN"/>
    <property type="match status" value="1"/>
</dbReference>
<evidence type="ECO:0000256" key="3">
    <source>
        <dbReference type="ARBA" id="ARBA00023163"/>
    </source>
</evidence>
<evidence type="ECO:0000259" key="4">
    <source>
        <dbReference type="Pfam" id="PF00440"/>
    </source>
</evidence>
<dbReference type="InterPro" id="IPR054156">
    <property type="entry name" value="YxaF_TetR_C"/>
</dbReference>
<sequence length="200" mass="20799">MAVSGRGPRERMVFSAAQLIRRDGVASTGMREVAAHARAPRGSLQHYFPGGKEQLVNEAVGWAGRYAAERVDRFLAALPEPTPSGLFAQMVRQWTDEYGTTGFAGGCPVAAATVDCAESTASTREASSAAFAHWTGAVARALSGMGVPGERAEPLATLMISSLEGALLMARAERDVRALTTVARELGPLLDAAVTGAGPG</sequence>
<evidence type="ECO:0000256" key="1">
    <source>
        <dbReference type="ARBA" id="ARBA00023015"/>
    </source>
</evidence>